<reference evidence="2" key="1">
    <citation type="submission" date="2018-01" db="EMBL/GenBank/DDBJ databases">
        <title>An insight into the sialome of Amazonian anophelines.</title>
        <authorList>
            <person name="Ribeiro J.M."/>
            <person name="Scarpassa V."/>
            <person name="Calvo E."/>
        </authorList>
    </citation>
    <scope>NUCLEOTIDE SEQUENCE</scope>
    <source>
        <tissue evidence="2">Salivary glands</tissue>
    </source>
</reference>
<evidence type="ECO:0000256" key="1">
    <source>
        <dbReference type="SAM" id="SignalP"/>
    </source>
</evidence>
<dbReference type="AlphaFoldDB" id="A0A2M3ZN25"/>
<dbReference type="EMBL" id="GGFM01009141">
    <property type="protein sequence ID" value="MBW29892.1"/>
    <property type="molecule type" value="Transcribed_RNA"/>
</dbReference>
<feature type="chain" id="PRO_5014811449" evidence="1">
    <location>
        <begin position="22"/>
        <end position="70"/>
    </location>
</feature>
<sequence length="70" mass="7985">MPFFFWRRGGLRLVFCFLGSGDSWNYGGTPSFGIPKKTKRKCKSEKTTYLNSNSNYITGCSAYVRVCVRV</sequence>
<proteinExistence type="predicted"/>
<evidence type="ECO:0000313" key="2">
    <source>
        <dbReference type="EMBL" id="MBW29892.1"/>
    </source>
</evidence>
<name>A0A2M3ZN25_9DIPT</name>
<accession>A0A2M3ZN25</accession>
<organism evidence="2">
    <name type="scientific">Anopheles braziliensis</name>
    <dbReference type="NCBI Taxonomy" id="58242"/>
    <lineage>
        <taxon>Eukaryota</taxon>
        <taxon>Metazoa</taxon>
        <taxon>Ecdysozoa</taxon>
        <taxon>Arthropoda</taxon>
        <taxon>Hexapoda</taxon>
        <taxon>Insecta</taxon>
        <taxon>Pterygota</taxon>
        <taxon>Neoptera</taxon>
        <taxon>Endopterygota</taxon>
        <taxon>Diptera</taxon>
        <taxon>Nematocera</taxon>
        <taxon>Culicoidea</taxon>
        <taxon>Culicidae</taxon>
        <taxon>Anophelinae</taxon>
        <taxon>Anopheles</taxon>
    </lineage>
</organism>
<feature type="signal peptide" evidence="1">
    <location>
        <begin position="1"/>
        <end position="21"/>
    </location>
</feature>
<keyword evidence="1" id="KW-0732">Signal</keyword>
<protein>
    <submittedName>
        <fullName evidence="2">Putative secreted peptide</fullName>
    </submittedName>
</protein>